<keyword evidence="4" id="KW-0539">Nucleus</keyword>
<dbReference type="Proteomes" id="UP001374584">
    <property type="component" value="Unassembled WGS sequence"/>
</dbReference>
<feature type="domain" description="WPP" evidence="5">
    <location>
        <begin position="45"/>
        <end position="103"/>
    </location>
</feature>
<accession>A0AAN9NRY8</accession>
<comment type="caution">
    <text evidence="6">The sequence shown here is derived from an EMBL/GenBank/DDBJ whole genome shotgun (WGS) entry which is preliminary data.</text>
</comment>
<keyword evidence="3" id="KW-0963">Cytoplasm</keyword>
<evidence type="ECO:0000313" key="7">
    <source>
        <dbReference type="Proteomes" id="UP001374584"/>
    </source>
</evidence>
<organism evidence="6 7">
    <name type="scientific">Phaseolus coccineus</name>
    <name type="common">Scarlet runner bean</name>
    <name type="synonym">Phaseolus multiflorus</name>
    <dbReference type="NCBI Taxonomy" id="3886"/>
    <lineage>
        <taxon>Eukaryota</taxon>
        <taxon>Viridiplantae</taxon>
        <taxon>Streptophyta</taxon>
        <taxon>Embryophyta</taxon>
        <taxon>Tracheophyta</taxon>
        <taxon>Spermatophyta</taxon>
        <taxon>Magnoliopsida</taxon>
        <taxon>eudicotyledons</taxon>
        <taxon>Gunneridae</taxon>
        <taxon>Pentapetalae</taxon>
        <taxon>rosids</taxon>
        <taxon>fabids</taxon>
        <taxon>Fabales</taxon>
        <taxon>Fabaceae</taxon>
        <taxon>Papilionoideae</taxon>
        <taxon>50 kb inversion clade</taxon>
        <taxon>NPAAA clade</taxon>
        <taxon>indigoferoid/millettioid clade</taxon>
        <taxon>Phaseoleae</taxon>
        <taxon>Phaseolus</taxon>
    </lineage>
</organism>
<dbReference type="AlphaFoldDB" id="A0AAN9NRY8"/>
<dbReference type="GO" id="GO:0005634">
    <property type="term" value="C:nucleus"/>
    <property type="evidence" value="ECO:0007669"/>
    <property type="project" value="UniProtKB-SubCell"/>
</dbReference>
<evidence type="ECO:0000256" key="3">
    <source>
        <dbReference type="ARBA" id="ARBA00022490"/>
    </source>
</evidence>
<evidence type="ECO:0000256" key="1">
    <source>
        <dbReference type="ARBA" id="ARBA00004123"/>
    </source>
</evidence>
<dbReference type="GO" id="GO:0005737">
    <property type="term" value="C:cytoplasm"/>
    <property type="evidence" value="ECO:0007669"/>
    <property type="project" value="UniProtKB-SubCell"/>
</dbReference>
<dbReference type="GO" id="GO:0048527">
    <property type="term" value="P:lateral root development"/>
    <property type="evidence" value="ECO:0007669"/>
    <property type="project" value="InterPro"/>
</dbReference>
<evidence type="ECO:0000313" key="6">
    <source>
        <dbReference type="EMBL" id="KAK7377305.1"/>
    </source>
</evidence>
<reference evidence="6 7" key="1">
    <citation type="submission" date="2024-01" db="EMBL/GenBank/DDBJ databases">
        <title>The genomes of 5 underutilized Papilionoideae crops provide insights into root nodulation and disease resistanc.</title>
        <authorList>
            <person name="Jiang F."/>
        </authorList>
    </citation>
    <scope>NUCLEOTIDE SEQUENCE [LARGE SCALE GENOMIC DNA]</scope>
    <source>
        <strain evidence="6">JINMINGXINNONG_FW02</strain>
        <tissue evidence="6">Leaves</tissue>
    </source>
</reference>
<dbReference type="EMBL" id="JAYMYR010000002">
    <property type="protein sequence ID" value="KAK7377305.1"/>
    <property type="molecule type" value="Genomic_DNA"/>
</dbReference>
<dbReference type="Pfam" id="PF13943">
    <property type="entry name" value="WPP"/>
    <property type="match status" value="1"/>
</dbReference>
<name>A0AAN9NRY8_PHACN</name>
<dbReference type="PANTHER" id="PTHR34362">
    <property type="entry name" value="WPP DOMAIN-CONTAINING PROTEIN 1-RELATED"/>
    <property type="match status" value="1"/>
</dbReference>
<evidence type="ECO:0000259" key="5">
    <source>
        <dbReference type="Pfam" id="PF13943"/>
    </source>
</evidence>
<dbReference type="InterPro" id="IPR044692">
    <property type="entry name" value="WPP1/2/3"/>
</dbReference>
<evidence type="ECO:0000256" key="4">
    <source>
        <dbReference type="ARBA" id="ARBA00023242"/>
    </source>
</evidence>
<keyword evidence="7" id="KW-1185">Reference proteome</keyword>
<comment type="subcellular location">
    <subcellularLocation>
        <location evidence="2">Cytoplasm</location>
    </subcellularLocation>
    <subcellularLocation>
        <location evidence="1">Nucleus</location>
    </subcellularLocation>
</comment>
<dbReference type="InterPro" id="IPR038214">
    <property type="entry name" value="WPP_sf"/>
</dbReference>
<dbReference type="InterPro" id="IPR025265">
    <property type="entry name" value="WPP_dom"/>
</dbReference>
<dbReference type="Gene3D" id="1.10.246.200">
    <property type="entry name" value="WPP domain"/>
    <property type="match status" value="1"/>
</dbReference>
<proteinExistence type="predicted"/>
<gene>
    <name evidence="6" type="ORF">VNO80_02728</name>
</gene>
<sequence>MNLVLMIKIFIKIFIFSFLTCLRQFHVLQDQPLIVATKLNPASVSFTIWPPTQHRRHTIINRLIETLSSPSILSKCHGTMPFDEASVVACQIEDKAFAIVGGSSTSRSRSSKFTPRKPVNECLTLSSPKPFSALP</sequence>
<dbReference type="PANTHER" id="PTHR34362:SF1">
    <property type="entry name" value="WPP DOMAIN-CONTAINING PROTEIN 1-RELATED"/>
    <property type="match status" value="1"/>
</dbReference>
<protein>
    <recommendedName>
        <fullName evidence="5">WPP domain-containing protein</fullName>
    </recommendedName>
</protein>
<dbReference type="GO" id="GO:0000278">
    <property type="term" value="P:mitotic cell cycle"/>
    <property type="evidence" value="ECO:0007669"/>
    <property type="project" value="InterPro"/>
</dbReference>
<evidence type="ECO:0000256" key="2">
    <source>
        <dbReference type="ARBA" id="ARBA00004496"/>
    </source>
</evidence>